<dbReference type="RefSeq" id="WP_206655450.1">
    <property type="nucleotide sequence ID" value="NZ_CP071182.1"/>
</dbReference>
<sequence length="145" mass="16272">MTEYNQPLPINQGVYGKTSMYANWHLPPKWASYLYKNEHWVNQSGMPMELNNKTLFITLQGTVYLKMGTAGRDWPSLSAADIPPDATIVAEFVPLKPAIEAGIIPVYQSLPQVGIAKPFVLKVLGMTQKEYQTYIGNPKRVQTSK</sequence>
<organism evidence="1 2">
    <name type="scientific">Alicyclobacillus mengziensis</name>
    <dbReference type="NCBI Taxonomy" id="2931921"/>
    <lineage>
        <taxon>Bacteria</taxon>
        <taxon>Bacillati</taxon>
        <taxon>Bacillota</taxon>
        <taxon>Bacilli</taxon>
        <taxon>Bacillales</taxon>
        <taxon>Alicyclobacillaceae</taxon>
        <taxon>Alicyclobacillus</taxon>
    </lineage>
</organism>
<dbReference type="AlphaFoldDB" id="A0A9X7VWT1"/>
<gene>
    <name evidence="1" type="ORF">JZ786_16315</name>
</gene>
<evidence type="ECO:0000313" key="1">
    <source>
        <dbReference type="EMBL" id="QSO46079.1"/>
    </source>
</evidence>
<dbReference type="Proteomes" id="UP000663505">
    <property type="component" value="Chromosome"/>
</dbReference>
<name>A0A9X7VWT1_9BACL</name>
<proteinExistence type="predicted"/>
<dbReference type="KEGG" id="afx:JZ786_16315"/>
<dbReference type="EMBL" id="CP071182">
    <property type="protein sequence ID" value="QSO46079.1"/>
    <property type="molecule type" value="Genomic_DNA"/>
</dbReference>
<keyword evidence="2" id="KW-1185">Reference proteome</keyword>
<protein>
    <submittedName>
        <fullName evidence="1">Uncharacterized protein</fullName>
    </submittedName>
</protein>
<reference evidence="1 2" key="1">
    <citation type="submission" date="2021-02" db="EMBL/GenBank/DDBJ databases">
        <title>Alicyclobacillus curvatus sp. nov. and Alicyclobacillus mengziensis sp. nov., two acidophilic bacteria isolated from acid mine drainage.</title>
        <authorList>
            <person name="Huang Y."/>
        </authorList>
    </citation>
    <scope>NUCLEOTIDE SEQUENCE [LARGE SCALE GENOMIC DNA]</scope>
    <source>
        <strain evidence="1 2">S30H14</strain>
    </source>
</reference>
<accession>A0A9X7VWT1</accession>
<evidence type="ECO:0000313" key="2">
    <source>
        <dbReference type="Proteomes" id="UP000663505"/>
    </source>
</evidence>